<comment type="caution">
    <text evidence="2">The sequence shown here is derived from an EMBL/GenBank/DDBJ whole genome shotgun (WGS) entry which is preliminary data.</text>
</comment>
<keyword evidence="4" id="KW-1185">Reference proteome</keyword>
<evidence type="ECO:0000313" key="4">
    <source>
        <dbReference type="Proteomes" id="UP001187192"/>
    </source>
</evidence>
<organism evidence="2 4">
    <name type="scientific">Ficus carica</name>
    <name type="common">Common fig</name>
    <dbReference type="NCBI Taxonomy" id="3494"/>
    <lineage>
        <taxon>Eukaryota</taxon>
        <taxon>Viridiplantae</taxon>
        <taxon>Streptophyta</taxon>
        <taxon>Embryophyta</taxon>
        <taxon>Tracheophyta</taxon>
        <taxon>Spermatophyta</taxon>
        <taxon>Magnoliopsida</taxon>
        <taxon>eudicotyledons</taxon>
        <taxon>Gunneridae</taxon>
        <taxon>Pentapetalae</taxon>
        <taxon>rosids</taxon>
        <taxon>fabids</taxon>
        <taxon>Rosales</taxon>
        <taxon>Moraceae</taxon>
        <taxon>Ficeae</taxon>
        <taxon>Ficus</taxon>
    </lineage>
</organism>
<dbReference type="EMBL" id="BTGU01002596">
    <property type="protein sequence ID" value="GMN20234.1"/>
    <property type="molecule type" value="Genomic_DNA"/>
</dbReference>
<name>A0AA87YPU6_FICCA</name>
<evidence type="ECO:0000313" key="3">
    <source>
        <dbReference type="EMBL" id="GMN60091.1"/>
    </source>
</evidence>
<dbReference type="AlphaFoldDB" id="A0AA87YPU6"/>
<dbReference type="Proteomes" id="UP001187192">
    <property type="component" value="Unassembled WGS sequence"/>
</dbReference>
<reference evidence="2" key="1">
    <citation type="submission" date="2023-07" db="EMBL/GenBank/DDBJ databases">
        <title>draft genome sequence of fig (Ficus carica).</title>
        <authorList>
            <person name="Takahashi T."/>
            <person name="Nishimura K."/>
        </authorList>
    </citation>
    <scope>NUCLEOTIDE SEQUENCE</scope>
</reference>
<accession>A0AA87YPU6</accession>
<gene>
    <name evidence="3" type="ORF">TIFTF001_029189</name>
    <name evidence="1" type="ORF">TIFTF001_043037</name>
    <name evidence="2" type="ORF">TIFTF001_043038</name>
</gene>
<dbReference type="EMBL" id="BTGU01002595">
    <property type="protein sequence ID" value="GMN20224.1"/>
    <property type="molecule type" value="Genomic_DNA"/>
</dbReference>
<sequence length="87" mass="9409">MTGHHEGETPHGLALVSQPSRLPSLAPLASQGLHTSTSLRPATTRRSHLMLLALVSSFACWFSNSKHKLHLGRPNLGRGHLMVPSID</sequence>
<proteinExistence type="predicted"/>
<evidence type="ECO:0000313" key="2">
    <source>
        <dbReference type="EMBL" id="GMN20234.1"/>
    </source>
</evidence>
<protein>
    <submittedName>
        <fullName evidence="2">Uncharacterized protein</fullName>
    </submittedName>
</protein>
<dbReference type="EMBL" id="BTGU01000095">
    <property type="protein sequence ID" value="GMN60091.1"/>
    <property type="molecule type" value="Genomic_DNA"/>
</dbReference>
<evidence type="ECO:0000313" key="1">
    <source>
        <dbReference type="EMBL" id="GMN20224.1"/>
    </source>
</evidence>